<protein>
    <submittedName>
        <fullName evidence="3">L-ascorbate metabolism protein UlaG (Beta-lactamase superfamily)</fullName>
    </submittedName>
</protein>
<proteinExistence type="predicted"/>
<evidence type="ECO:0000259" key="2">
    <source>
        <dbReference type="Pfam" id="PF12706"/>
    </source>
</evidence>
<dbReference type="InterPro" id="IPR001279">
    <property type="entry name" value="Metallo-B-lactamas"/>
</dbReference>
<dbReference type="AlphaFoldDB" id="A0A3D9FGK6"/>
<evidence type="ECO:0000313" key="4">
    <source>
        <dbReference type="Proteomes" id="UP000256310"/>
    </source>
</evidence>
<dbReference type="Pfam" id="PF12706">
    <property type="entry name" value="Lactamase_B_2"/>
    <property type="match status" value="1"/>
</dbReference>
<sequence>MVKRILHWVGSGLLFALIAILLLPVVVPPFLDRIYYQGPAAANFDGAHFVNPDQGEGDWVGDPSSRSNPRRGSFLLRLVLGDDRPVWPEHVTVNPIVPDERVEGDRMVTTWIGHASALIQTQGLNILTDPIWSDYASPVQGIGPRRVAAPGIRFEDLPPIDLVVISHNHYDHLDLETLRRLWERDRPLIVTSLGNDAVIAQAGAEAVTRDWGGSVQVSEEVSVIVTRNHHWGSRWGVDRNRALWSSFIIATPGGNIFFGGDTGPGDMRWPEEAAAHGPVRLAFIPIGAFRFQRGQDWSGSHIGPMHAMQVWNRLGRPVSIGIHWGTFRLSWEGYWTPARMLHMLQDCAGVEHGFFRAVRHGQRFDVPPVRGTPELDEAEVERCAATPEIRDLD</sequence>
<accession>A0A3D9FGK6</accession>
<keyword evidence="4" id="KW-1185">Reference proteome</keyword>
<keyword evidence="1" id="KW-0472">Membrane</keyword>
<dbReference type="OrthoDB" id="9805728at2"/>
<gene>
    <name evidence="3" type="ORF">DFR46_1937</name>
</gene>
<name>A0A3D9FGK6_9SPHN</name>
<feature type="transmembrane region" description="Helical" evidence="1">
    <location>
        <begin position="12"/>
        <end position="31"/>
    </location>
</feature>
<dbReference type="GO" id="GO:0005737">
    <property type="term" value="C:cytoplasm"/>
    <property type="evidence" value="ECO:0007669"/>
    <property type="project" value="TreeGrafter"/>
</dbReference>
<evidence type="ECO:0000256" key="1">
    <source>
        <dbReference type="SAM" id="Phobius"/>
    </source>
</evidence>
<comment type="caution">
    <text evidence="3">The sequence shown here is derived from an EMBL/GenBank/DDBJ whole genome shotgun (WGS) entry which is preliminary data.</text>
</comment>
<keyword evidence="1" id="KW-1133">Transmembrane helix</keyword>
<dbReference type="RefSeq" id="WP_116236254.1">
    <property type="nucleotide sequence ID" value="NZ_QRDP01000004.1"/>
</dbReference>
<dbReference type="PANTHER" id="PTHR15032:SF4">
    <property type="entry name" value="N-ACYL-PHOSPHATIDYLETHANOLAMINE-HYDROLYZING PHOSPHOLIPASE D"/>
    <property type="match status" value="1"/>
</dbReference>
<reference evidence="3 4" key="1">
    <citation type="submission" date="2018-07" db="EMBL/GenBank/DDBJ databases">
        <title>Genomic Encyclopedia of Type Strains, Phase IV (KMG-IV): sequencing the most valuable type-strain genomes for metagenomic binning, comparative biology and taxonomic classification.</title>
        <authorList>
            <person name="Goeker M."/>
        </authorList>
    </citation>
    <scope>NUCLEOTIDE SEQUENCE [LARGE SCALE GENOMIC DNA]</scope>
    <source>
        <strain evidence="3 4">DSM 26725</strain>
    </source>
</reference>
<dbReference type="Gene3D" id="3.60.15.10">
    <property type="entry name" value="Ribonuclease Z/Hydroxyacylglutathione hydrolase-like"/>
    <property type="match status" value="1"/>
</dbReference>
<dbReference type="PANTHER" id="PTHR15032">
    <property type="entry name" value="N-ACYL-PHOSPHATIDYLETHANOLAMINE-HYDROLYZING PHOSPHOLIPASE D"/>
    <property type="match status" value="1"/>
</dbReference>
<organism evidence="3 4">
    <name type="scientific">Parasphingopyxis lamellibrachiae</name>
    <dbReference type="NCBI Taxonomy" id="680125"/>
    <lineage>
        <taxon>Bacteria</taxon>
        <taxon>Pseudomonadati</taxon>
        <taxon>Pseudomonadota</taxon>
        <taxon>Alphaproteobacteria</taxon>
        <taxon>Sphingomonadales</taxon>
        <taxon>Sphingomonadaceae</taxon>
        <taxon>Parasphingopyxis</taxon>
    </lineage>
</organism>
<feature type="domain" description="Metallo-beta-lactamase" evidence="2">
    <location>
        <begin position="125"/>
        <end position="324"/>
    </location>
</feature>
<dbReference type="InterPro" id="IPR036866">
    <property type="entry name" value="RibonucZ/Hydroxyglut_hydro"/>
</dbReference>
<dbReference type="EMBL" id="QRDP01000004">
    <property type="protein sequence ID" value="RED16903.1"/>
    <property type="molecule type" value="Genomic_DNA"/>
</dbReference>
<dbReference type="Proteomes" id="UP000256310">
    <property type="component" value="Unassembled WGS sequence"/>
</dbReference>
<evidence type="ECO:0000313" key="3">
    <source>
        <dbReference type="EMBL" id="RED16903.1"/>
    </source>
</evidence>
<dbReference type="SUPFAM" id="SSF56281">
    <property type="entry name" value="Metallo-hydrolase/oxidoreductase"/>
    <property type="match status" value="1"/>
</dbReference>
<keyword evidence="1" id="KW-0812">Transmembrane</keyword>